<name>C4IZM6_MAIZE</name>
<dbReference type="EMBL" id="BT084023">
    <property type="protein sequence ID" value="ACR34376.1"/>
    <property type="molecule type" value="mRNA"/>
</dbReference>
<proteinExistence type="evidence at transcript level"/>
<dbReference type="AlphaFoldDB" id="C4IZM6"/>
<reference evidence="1" key="1">
    <citation type="journal article" date="2009" name="PLoS Genet.">
        <title>Sequencing, mapping, and analysis of 27,455 maize full-length cDNAs.</title>
        <authorList>
            <person name="Soderlund C."/>
            <person name="Descour A."/>
            <person name="Kudrna D."/>
            <person name="Bomhoff M."/>
            <person name="Boyd L."/>
            <person name="Currie J."/>
            <person name="Angelova A."/>
            <person name="Collura K."/>
            <person name="Wissotski M."/>
            <person name="Ashley E."/>
            <person name="Morrow D."/>
            <person name="Fernandes J."/>
            <person name="Walbot V."/>
            <person name="Yu Y."/>
        </authorList>
    </citation>
    <scope>NUCLEOTIDE SEQUENCE</scope>
    <source>
        <strain evidence="1">B73</strain>
    </source>
</reference>
<protein>
    <submittedName>
        <fullName evidence="1">Uncharacterized protein</fullName>
    </submittedName>
</protein>
<accession>C4IZM6</accession>
<organism evidence="1">
    <name type="scientific">Zea mays</name>
    <name type="common">Maize</name>
    <dbReference type="NCBI Taxonomy" id="4577"/>
    <lineage>
        <taxon>Eukaryota</taxon>
        <taxon>Viridiplantae</taxon>
        <taxon>Streptophyta</taxon>
        <taxon>Embryophyta</taxon>
        <taxon>Tracheophyta</taxon>
        <taxon>Spermatophyta</taxon>
        <taxon>Magnoliopsida</taxon>
        <taxon>Liliopsida</taxon>
        <taxon>Poales</taxon>
        <taxon>Poaceae</taxon>
        <taxon>PACMAD clade</taxon>
        <taxon>Panicoideae</taxon>
        <taxon>Andropogonodae</taxon>
        <taxon>Andropogoneae</taxon>
        <taxon>Tripsacinae</taxon>
        <taxon>Zea</taxon>
    </lineage>
</organism>
<sequence>MIHSSPTWRQFTSPTASAATILSLSWTDRGSSLRSFIPNKTVRKNQEISNCLLMTELQLLRGCLFRIIICPDYIINLFLNEVLICSK</sequence>
<reference evidence="1" key="2">
    <citation type="submission" date="2012-06" db="EMBL/GenBank/DDBJ databases">
        <authorList>
            <person name="Yu Y."/>
            <person name="Currie J."/>
            <person name="Lomeli R."/>
            <person name="Angelova A."/>
            <person name="Collura K."/>
            <person name="Wissotski M."/>
            <person name="Campos D."/>
            <person name="Kudrna D."/>
            <person name="Golser W."/>
            <person name="Ashely E."/>
            <person name="Descour A."/>
            <person name="Fernandes J."/>
            <person name="Soderlund C."/>
            <person name="Walbot V."/>
        </authorList>
    </citation>
    <scope>NUCLEOTIDE SEQUENCE</scope>
    <source>
        <strain evidence="1">B73</strain>
    </source>
</reference>
<evidence type="ECO:0000313" key="1">
    <source>
        <dbReference type="EMBL" id="ACR34376.1"/>
    </source>
</evidence>